<feature type="compositionally biased region" description="Low complexity" evidence="4">
    <location>
        <begin position="643"/>
        <end position="671"/>
    </location>
</feature>
<keyword evidence="3" id="KW-0949">S-adenosyl-L-methionine</keyword>
<dbReference type="GO" id="GO:0006696">
    <property type="term" value="P:ergosterol biosynthetic process"/>
    <property type="evidence" value="ECO:0007669"/>
    <property type="project" value="TreeGrafter"/>
</dbReference>
<feature type="domain" description="SAM-dependent methyltransferase Erg6/SMT-type" evidence="5">
    <location>
        <begin position="51"/>
        <end position="349"/>
    </location>
</feature>
<evidence type="ECO:0000256" key="2">
    <source>
        <dbReference type="ARBA" id="ARBA00038188"/>
    </source>
</evidence>
<dbReference type="SUPFAM" id="SSF53335">
    <property type="entry name" value="S-adenosyl-L-methionine-dependent methyltransferases"/>
    <property type="match status" value="1"/>
</dbReference>
<dbReference type="InterPro" id="IPR025714">
    <property type="entry name" value="Methyltranfer_dom"/>
</dbReference>
<dbReference type="InterPro" id="IPR030384">
    <property type="entry name" value="MeTrfase_SMT"/>
</dbReference>
<feature type="compositionally biased region" description="Basic residues" evidence="4">
    <location>
        <begin position="632"/>
        <end position="642"/>
    </location>
</feature>
<feature type="compositionally biased region" description="Low complexity" evidence="4">
    <location>
        <begin position="455"/>
        <end position="470"/>
    </location>
</feature>
<sequence>MSSSATAPLSDGRVQNRIENYNQFWKKDLNTEEDKDNKNRLDQYTEVVNGYYDGATDLYEYGWSQSFHFSRFYKGEAFLASLARHEHYLASQMTLRPGMRVLDVGCGVGGPAREIAQFSDAQIVGLNNNDFQLQRARKYTKNMGLENQVTFVKGDFMKLSEQFGENSFDAVYAIEATVHAPSFEGVYGEIFKVLKPGGVFGVYEWVMTDDWDPSIPAHKELAHRIELGNGIPEMRPISNSRNALKAVGFEIEHEEDLAARPDEIPWYYPLEGDIRKAQTFWDYFTVWRMSKSGQFFSHNAMWVMEKVGLLPKGTSSVGESLKVAGEALVASGQAKQIYNWFKNTVGRNRRKAEGRTRPSSKKPNGGDEKGNAVASGSGLAPSAGIGWNAEPATTNPNLAPYPGHAQEQQGGGPDGKTAGSPASSLTNTSTGQLLSPMQYSPMNPHPSSYPPNPHPNNAAASSSNSHNLLQNHSLPRQQSSLNQINNGQNILVTQTTLREAFSTLDPSSIANMIQNFISNSHPSPTPLTPVVEALFGASVDSPPYNSDPTPLVRRYLEASSYLPSHIMHAGCAGPAAALRALQMQIRRNSIWALPSAHSPFSQPSQATSKYLFPGMAMSPATTPISQPSYYHPHGHSHHHHQLLQHQQSSHAGPSSSASPVPSTPSVTTSLSEDMQRIASERQRRKDHIQWARIHAAALELGMMSQLHGGGRTISMGSGTSDAGVQGDRGSLHNGHSGLGMGASQGHGHVGLGASGTGSFEYVASRAFSEMVARDAVWESDEAEWVAGIFVLKALIRTGMRGDRGQVEEYGEMLRSYEGRWKEIKDEVRQSMVTDVLFSAKEDLSRLETETLTSL</sequence>
<dbReference type="PANTHER" id="PTHR44068:SF1">
    <property type="entry name" value="HYPOTHETICAL LOC100005854"/>
    <property type="match status" value="1"/>
</dbReference>
<feature type="compositionally biased region" description="Pro residues" evidence="4">
    <location>
        <begin position="443"/>
        <end position="454"/>
    </location>
</feature>
<dbReference type="GO" id="GO:0032259">
    <property type="term" value="P:methylation"/>
    <property type="evidence" value="ECO:0007669"/>
    <property type="project" value="UniProtKB-KW"/>
</dbReference>
<proteinExistence type="inferred from homology"/>
<gene>
    <name evidence="6" type="ORF">D9611_007080</name>
</gene>
<keyword evidence="7" id="KW-1185">Reference proteome</keyword>
<dbReference type="CDD" id="cd02440">
    <property type="entry name" value="AdoMet_MTases"/>
    <property type="match status" value="1"/>
</dbReference>
<feature type="region of interest" description="Disordered" evidence="4">
    <location>
        <begin position="348"/>
        <end position="470"/>
    </location>
</feature>
<dbReference type="GO" id="GO:0005783">
    <property type="term" value="C:endoplasmic reticulum"/>
    <property type="evidence" value="ECO:0007669"/>
    <property type="project" value="TreeGrafter"/>
</dbReference>
<dbReference type="InterPro" id="IPR013705">
    <property type="entry name" value="Sterol_MeTrfase_C"/>
</dbReference>
<keyword evidence="1 3" id="KW-0808">Transferase</keyword>
<protein>
    <recommendedName>
        <fullName evidence="5">SAM-dependent methyltransferase Erg6/SMT-type domain-containing protein</fullName>
    </recommendedName>
</protein>
<comment type="similarity">
    <text evidence="2 3">Belongs to the class I-like SAM-binding methyltransferase superfamily. Erg6/SMT family.</text>
</comment>
<evidence type="ECO:0000256" key="1">
    <source>
        <dbReference type="ARBA" id="ARBA00022679"/>
    </source>
</evidence>
<dbReference type="OrthoDB" id="4980495at2759"/>
<dbReference type="InterPro" id="IPR029063">
    <property type="entry name" value="SAM-dependent_MTases_sf"/>
</dbReference>
<dbReference type="PANTHER" id="PTHR44068">
    <property type="entry name" value="ZGC:194242"/>
    <property type="match status" value="1"/>
</dbReference>
<dbReference type="Proteomes" id="UP000541558">
    <property type="component" value="Unassembled WGS sequence"/>
</dbReference>
<dbReference type="Pfam" id="PF13847">
    <property type="entry name" value="Methyltransf_31"/>
    <property type="match status" value="1"/>
</dbReference>
<name>A0A8H5B0T1_9AGAR</name>
<comment type="caution">
    <text evidence="6">The sequence shown here is derived from an EMBL/GenBank/DDBJ whole genome shotgun (WGS) entry which is preliminary data.</text>
</comment>
<dbReference type="FunFam" id="3.40.50.150:FF:000232">
    <property type="entry name" value="Sterol 24-C-methyltransferase erg6"/>
    <property type="match status" value="1"/>
</dbReference>
<dbReference type="Pfam" id="PF08498">
    <property type="entry name" value="Sterol_MT_C"/>
    <property type="match status" value="1"/>
</dbReference>
<evidence type="ECO:0000259" key="5">
    <source>
        <dbReference type="PROSITE" id="PS51685"/>
    </source>
</evidence>
<evidence type="ECO:0000313" key="6">
    <source>
        <dbReference type="EMBL" id="KAF5314660.1"/>
    </source>
</evidence>
<dbReference type="Gene3D" id="3.40.50.150">
    <property type="entry name" value="Vaccinia Virus protein VP39"/>
    <property type="match status" value="1"/>
</dbReference>
<reference evidence="6 7" key="1">
    <citation type="journal article" date="2020" name="ISME J.">
        <title>Uncovering the hidden diversity of litter-decomposition mechanisms in mushroom-forming fungi.</title>
        <authorList>
            <person name="Floudas D."/>
            <person name="Bentzer J."/>
            <person name="Ahren D."/>
            <person name="Johansson T."/>
            <person name="Persson P."/>
            <person name="Tunlid A."/>
        </authorList>
    </citation>
    <scope>NUCLEOTIDE SEQUENCE [LARGE SCALE GENOMIC DNA]</scope>
    <source>
        <strain evidence="6 7">CBS 175.51</strain>
    </source>
</reference>
<organism evidence="6 7">
    <name type="scientific">Ephemerocybe angulata</name>
    <dbReference type="NCBI Taxonomy" id="980116"/>
    <lineage>
        <taxon>Eukaryota</taxon>
        <taxon>Fungi</taxon>
        <taxon>Dikarya</taxon>
        <taxon>Basidiomycota</taxon>
        <taxon>Agaricomycotina</taxon>
        <taxon>Agaricomycetes</taxon>
        <taxon>Agaricomycetidae</taxon>
        <taxon>Agaricales</taxon>
        <taxon>Agaricineae</taxon>
        <taxon>Psathyrellaceae</taxon>
        <taxon>Ephemerocybe</taxon>
    </lineage>
</organism>
<evidence type="ECO:0000313" key="7">
    <source>
        <dbReference type="Proteomes" id="UP000541558"/>
    </source>
</evidence>
<feature type="compositionally biased region" description="Basic and acidic residues" evidence="4">
    <location>
        <begin position="673"/>
        <end position="683"/>
    </location>
</feature>
<dbReference type="PROSITE" id="PS51685">
    <property type="entry name" value="SAM_MT_ERG6_SMT"/>
    <property type="match status" value="1"/>
</dbReference>
<dbReference type="EMBL" id="JAACJK010000221">
    <property type="protein sequence ID" value="KAF5314660.1"/>
    <property type="molecule type" value="Genomic_DNA"/>
</dbReference>
<evidence type="ECO:0000256" key="3">
    <source>
        <dbReference type="PROSITE-ProRule" id="PRU01022"/>
    </source>
</evidence>
<dbReference type="InterPro" id="IPR050447">
    <property type="entry name" value="Erg6_SMT_methyltransf"/>
</dbReference>
<evidence type="ECO:0000256" key="4">
    <source>
        <dbReference type="SAM" id="MobiDB-lite"/>
    </source>
</evidence>
<accession>A0A8H5B0T1</accession>
<feature type="region of interest" description="Disordered" evidence="4">
    <location>
        <begin position="623"/>
        <end position="683"/>
    </location>
</feature>
<dbReference type="GO" id="GO:0003838">
    <property type="term" value="F:sterol 24-C-methyltransferase activity"/>
    <property type="evidence" value="ECO:0007669"/>
    <property type="project" value="TreeGrafter"/>
</dbReference>
<keyword evidence="3" id="KW-0489">Methyltransferase</keyword>
<dbReference type="AlphaFoldDB" id="A0A8H5B0T1"/>
<feature type="compositionally biased region" description="Polar residues" evidence="4">
    <location>
        <begin position="420"/>
        <end position="441"/>
    </location>
</feature>